<dbReference type="EMBL" id="LXQA010577659">
    <property type="protein sequence ID" value="MCI60217.1"/>
    <property type="molecule type" value="Genomic_DNA"/>
</dbReference>
<proteinExistence type="predicted"/>
<sequence>KQEEQQKLLSVNITPEDKGKEIAVEPHPLVLILQDQLEAQMVEQEKIKEDVKNLTEGQHYVLKNQEDIGSKLNAILAHLSKQP</sequence>
<comment type="caution">
    <text evidence="1">The sequence shown here is derived from an EMBL/GenBank/DDBJ whole genome shotgun (WGS) entry which is preliminary data.</text>
</comment>
<dbReference type="AlphaFoldDB" id="A0A392TIF4"/>
<evidence type="ECO:0000313" key="2">
    <source>
        <dbReference type="Proteomes" id="UP000265520"/>
    </source>
</evidence>
<keyword evidence="2" id="KW-1185">Reference proteome</keyword>
<reference evidence="1 2" key="1">
    <citation type="journal article" date="2018" name="Front. Plant Sci.">
        <title>Red Clover (Trifolium pratense) and Zigzag Clover (T. medium) - A Picture of Genomic Similarities and Differences.</title>
        <authorList>
            <person name="Dluhosova J."/>
            <person name="Istvanek J."/>
            <person name="Nedelnik J."/>
            <person name="Repkova J."/>
        </authorList>
    </citation>
    <scope>NUCLEOTIDE SEQUENCE [LARGE SCALE GENOMIC DNA]</scope>
    <source>
        <strain evidence="2">cv. 10/8</strain>
        <tissue evidence="1">Leaf</tissue>
    </source>
</reference>
<organism evidence="1 2">
    <name type="scientific">Trifolium medium</name>
    <dbReference type="NCBI Taxonomy" id="97028"/>
    <lineage>
        <taxon>Eukaryota</taxon>
        <taxon>Viridiplantae</taxon>
        <taxon>Streptophyta</taxon>
        <taxon>Embryophyta</taxon>
        <taxon>Tracheophyta</taxon>
        <taxon>Spermatophyta</taxon>
        <taxon>Magnoliopsida</taxon>
        <taxon>eudicotyledons</taxon>
        <taxon>Gunneridae</taxon>
        <taxon>Pentapetalae</taxon>
        <taxon>rosids</taxon>
        <taxon>fabids</taxon>
        <taxon>Fabales</taxon>
        <taxon>Fabaceae</taxon>
        <taxon>Papilionoideae</taxon>
        <taxon>50 kb inversion clade</taxon>
        <taxon>NPAAA clade</taxon>
        <taxon>Hologalegina</taxon>
        <taxon>IRL clade</taxon>
        <taxon>Trifolieae</taxon>
        <taxon>Trifolium</taxon>
    </lineage>
</organism>
<evidence type="ECO:0000313" key="1">
    <source>
        <dbReference type="EMBL" id="MCI60217.1"/>
    </source>
</evidence>
<accession>A0A392TIF4</accession>
<protein>
    <submittedName>
        <fullName evidence="1">Uncharacterized protein</fullName>
    </submittedName>
</protein>
<dbReference type="Proteomes" id="UP000265520">
    <property type="component" value="Unassembled WGS sequence"/>
</dbReference>
<name>A0A392TIF4_9FABA</name>
<feature type="non-terminal residue" evidence="1">
    <location>
        <position position="1"/>
    </location>
</feature>